<reference evidence="10 12" key="1">
    <citation type="submission" date="2007-08" db="EMBL/GenBank/DDBJ databases">
        <title>Draft genome sequence of Clostridium leptum (DSM 753).</title>
        <authorList>
            <person name="Sudarsanam P."/>
            <person name="Ley R."/>
            <person name="Guruge J."/>
            <person name="Turnbaugh P.J."/>
            <person name="Mahowald M."/>
            <person name="Liep D."/>
            <person name="Gordon J."/>
        </authorList>
    </citation>
    <scope>NUCLEOTIDE SEQUENCE [LARGE SCALE GENOMIC DNA]</scope>
    <source>
        <strain evidence="10 12">DSM 753</strain>
    </source>
</reference>
<evidence type="ECO:0000313" key="13">
    <source>
        <dbReference type="Proteomes" id="UP000220611"/>
    </source>
</evidence>
<keyword evidence="6 7" id="KW-0961">Cell wall biogenesis/degradation</keyword>
<dbReference type="OrthoDB" id="9814591at2"/>
<name>A7VNU5_9FIRM</name>
<evidence type="ECO:0000256" key="9">
    <source>
        <dbReference type="SAM" id="SignalP"/>
    </source>
</evidence>
<keyword evidence="1 7" id="KW-1003">Cell membrane</keyword>
<gene>
    <name evidence="7" type="primary">mltG</name>
    <name evidence="11" type="ORF">CH238_10485</name>
    <name evidence="10" type="ORF">CLOLEP_00221</name>
</gene>
<comment type="similarity">
    <text evidence="7">Belongs to the transglycosylase MltG family.</text>
</comment>
<evidence type="ECO:0000256" key="7">
    <source>
        <dbReference type="HAMAP-Rule" id="MF_02065"/>
    </source>
</evidence>
<evidence type="ECO:0000256" key="8">
    <source>
        <dbReference type="SAM" id="MobiDB-lite"/>
    </source>
</evidence>
<dbReference type="HOGENOM" id="CLU_025574_2_2_9"/>
<keyword evidence="9" id="KW-0732">Signal</keyword>
<evidence type="ECO:0000313" key="11">
    <source>
        <dbReference type="EMBL" id="PEQ24052.1"/>
    </source>
</evidence>
<comment type="catalytic activity">
    <reaction evidence="7">
        <text>a peptidoglycan chain = a peptidoglycan chain with N-acetyl-1,6-anhydromuramyl-[peptide] at the reducing end + a peptidoglycan chain with N-acetylglucosamine at the non-reducing end.</text>
        <dbReference type="EC" id="4.2.2.29"/>
    </reaction>
</comment>
<dbReference type="GO" id="GO:0005886">
    <property type="term" value="C:plasma membrane"/>
    <property type="evidence" value="ECO:0007669"/>
    <property type="project" value="UniProtKB-UniRule"/>
</dbReference>
<feature type="site" description="Important for catalytic activity" evidence="7">
    <location>
        <position position="205"/>
    </location>
</feature>
<dbReference type="PANTHER" id="PTHR30518">
    <property type="entry name" value="ENDOLYTIC MUREIN TRANSGLYCOSYLASE"/>
    <property type="match status" value="1"/>
</dbReference>
<keyword evidence="3 7" id="KW-1133">Transmembrane helix</keyword>
<dbReference type="EMBL" id="ABCB02000009">
    <property type="protein sequence ID" value="EDO63005.1"/>
    <property type="molecule type" value="Genomic_DNA"/>
</dbReference>
<evidence type="ECO:0000256" key="1">
    <source>
        <dbReference type="ARBA" id="ARBA00022475"/>
    </source>
</evidence>
<proteinExistence type="inferred from homology"/>
<sequence>MVKRLVCTVLAVLLLIGAASCSQTESPAESAASSKSLKESLLPAAPSAVSSPESNISQKLPPSSQEESSDSAESGGSSESSGQAEQGQVVTITFPEGESLTEIFAALEENGVSTFDELMSMAENYDYSYYPLVAAAPSSGRCFRLEGYLFPDTYDFYVGEKPQDAIGRFLRNSEARITDSYRQRAAEMGYSMDQILTIASLIQREGSNPDEVANIAAVIYNRLNAGMQLEMDATITYIESDVIPYFSGDIDPFRALYNTYKCPALPAGPICNPGLSTIEAALYPSDVPYLYFCHDASGNYYYASTYEEHQQNLQKAGIG</sequence>
<organism evidence="10 12">
    <name type="scientific">[Clostridium] leptum DSM 753</name>
    <dbReference type="NCBI Taxonomy" id="428125"/>
    <lineage>
        <taxon>Bacteria</taxon>
        <taxon>Bacillati</taxon>
        <taxon>Bacillota</taxon>
        <taxon>Clostridia</taxon>
        <taxon>Eubacteriales</taxon>
        <taxon>Oscillospiraceae</taxon>
        <taxon>Oscillospiraceae incertae sedis</taxon>
    </lineage>
</organism>
<feature type="signal peptide" evidence="9">
    <location>
        <begin position="1"/>
        <end position="24"/>
    </location>
</feature>
<evidence type="ECO:0000256" key="2">
    <source>
        <dbReference type="ARBA" id="ARBA00022692"/>
    </source>
</evidence>
<feature type="compositionally biased region" description="Low complexity" evidence="8">
    <location>
        <begin position="25"/>
        <end position="54"/>
    </location>
</feature>
<feature type="region of interest" description="Disordered" evidence="8">
    <location>
        <begin position="25"/>
        <end position="88"/>
    </location>
</feature>
<keyword evidence="5 7" id="KW-0456">Lyase</keyword>
<reference evidence="11 13" key="3">
    <citation type="submission" date="2017-07" db="EMBL/GenBank/DDBJ databases">
        <title>Prevalence of linear plasmids in Cutibacterium (Propionibacterium) acnes isolates obtained from prostatic tissue.</title>
        <authorList>
            <person name="Davidsson S."/>
            <person name="Carlsson J."/>
            <person name="Molling P."/>
            <person name="Andren O."/>
            <person name="Andersson S.-O."/>
            <person name="Brzuszkiewicz E."/>
            <person name="Poehlein A."/>
            <person name="Al-Zeer M."/>
            <person name="Brinkmann V."/>
            <person name="Scavenius C."/>
            <person name="Nazipi S."/>
            <person name="Soderquist B."/>
            <person name="Bruggemann H."/>
        </authorList>
    </citation>
    <scope>NUCLEOTIDE SEQUENCE [LARGE SCALE GENOMIC DNA]</scope>
    <source>
        <strain evidence="11 13">DSM 753</strain>
    </source>
</reference>
<dbReference type="Proteomes" id="UP000003490">
    <property type="component" value="Unassembled WGS sequence"/>
</dbReference>
<dbReference type="PROSITE" id="PS51257">
    <property type="entry name" value="PROKAR_LIPOPROTEIN"/>
    <property type="match status" value="1"/>
</dbReference>
<evidence type="ECO:0000256" key="6">
    <source>
        <dbReference type="ARBA" id="ARBA00023316"/>
    </source>
</evidence>
<dbReference type="HAMAP" id="MF_02065">
    <property type="entry name" value="MltG"/>
    <property type="match status" value="1"/>
</dbReference>
<dbReference type="GO" id="GO:0071555">
    <property type="term" value="P:cell wall organization"/>
    <property type="evidence" value="ECO:0007669"/>
    <property type="project" value="UniProtKB-KW"/>
</dbReference>
<comment type="caution">
    <text evidence="10">The sequence shown here is derived from an EMBL/GenBank/DDBJ whole genome shotgun (WGS) entry which is preliminary data.</text>
</comment>
<evidence type="ECO:0000256" key="4">
    <source>
        <dbReference type="ARBA" id="ARBA00023136"/>
    </source>
</evidence>
<evidence type="ECO:0000256" key="5">
    <source>
        <dbReference type="ARBA" id="ARBA00023239"/>
    </source>
</evidence>
<keyword evidence="4 7" id="KW-0472">Membrane</keyword>
<dbReference type="Gene3D" id="3.30.160.60">
    <property type="entry name" value="Classic Zinc Finger"/>
    <property type="match status" value="1"/>
</dbReference>
<keyword evidence="2 7" id="KW-0812">Transmembrane</keyword>
<dbReference type="AlphaFoldDB" id="A7VNU5"/>
<dbReference type="Proteomes" id="UP000220611">
    <property type="component" value="Unassembled WGS sequence"/>
</dbReference>
<dbReference type="Pfam" id="PF02618">
    <property type="entry name" value="YceG"/>
    <property type="match status" value="1"/>
</dbReference>
<dbReference type="PANTHER" id="PTHR30518:SF2">
    <property type="entry name" value="ENDOLYTIC MUREIN TRANSGLYCOSYLASE"/>
    <property type="match status" value="1"/>
</dbReference>
<dbReference type="EMBL" id="NOXF01000008">
    <property type="protein sequence ID" value="PEQ24052.1"/>
    <property type="molecule type" value="Genomic_DNA"/>
</dbReference>
<dbReference type="EC" id="4.2.2.29" evidence="7"/>
<keyword evidence="13" id="KW-1185">Reference proteome</keyword>
<feature type="chain" id="PRO_5041856723" description="Endolytic murein transglycosylase" evidence="9">
    <location>
        <begin position="25"/>
        <end position="319"/>
    </location>
</feature>
<reference evidence="10 12" key="2">
    <citation type="submission" date="2007-08" db="EMBL/GenBank/DDBJ databases">
        <authorList>
            <person name="Fulton L."/>
            <person name="Clifton S."/>
            <person name="Fulton B."/>
            <person name="Xu J."/>
            <person name="Minx P."/>
            <person name="Pepin K.H."/>
            <person name="Johnson M."/>
            <person name="Thiruvilangam P."/>
            <person name="Bhonagiri V."/>
            <person name="Nash W.E."/>
            <person name="Wang C."/>
            <person name="Mardis E.R."/>
            <person name="Wilson R.K."/>
        </authorList>
    </citation>
    <scope>NUCLEOTIDE SEQUENCE [LARGE SCALE GENOMIC DNA]</scope>
    <source>
        <strain evidence="10 12">DSM 753</strain>
    </source>
</reference>
<dbReference type="eggNOG" id="COG1559">
    <property type="taxonomic scope" value="Bacteria"/>
</dbReference>
<dbReference type="InterPro" id="IPR003770">
    <property type="entry name" value="MLTG-like"/>
</dbReference>
<feature type="compositionally biased region" description="Low complexity" evidence="8">
    <location>
        <begin position="63"/>
        <end position="88"/>
    </location>
</feature>
<accession>A7VNU5</accession>
<dbReference type="GO" id="GO:0008932">
    <property type="term" value="F:lytic endotransglycosylase activity"/>
    <property type="evidence" value="ECO:0007669"/>
    <property type="project" value="UniProtKB-UniRule"/>
</dbReference>
<evidence type="ECO:0000313" key="10">
    <source>
        <dbReference type="EMBL" id="EDO63005.1"/>
    </source>
</evidence>
<evidence type="ECO:0000313" key="12">
    <source>
        <dbReference type="Proteomes" id="UP000003490"/>
    </source>
</evidence>
<dbReference type="GO" id="GO:0009252">
    <property type="term" value="P:peptidoglycan biosynthetic process"/>
    <property type="evidence" value="ECO:0007669"/>
    <property type="project" value="UniProtKB-UniRule"/>
</dbReference>
<dbReference type="NCBIfam" id="TIGR00247">
    <property type="entry name" value="endolytic transglycosylase MltG"/>
    <property type="match status" value="1"/>
</dbReference>
<comment type="function">
    <text evidence="7">Functions as a peptidoglycan terminase that cleaves nascent peptidoglycan strands endolytically to terminate their elongation.</text>
</comment>
<evidence type="ECO:0000256" key="3">
    <source>
        <dbReference type="ARBA" id="ARBA00022989"/>
    </source>
</evidence>
<protein>
    <recommendedName>
        <fullName evidence="7">Endolytic murein transglycosylase</fullName>
        <ecNumber evidence="7">4.2.2.29</ecNumber>
    </recommendedName>
    <alternativeName>
        <fullName evidence="7">Peptidoglycan lytic transglycosylase</fullName>
    </alternativeName>
    <alternativeName>
        <fullName evidence="7">Peptidoglycan polymerization terminase</fullName>
    </alternativeName>
</protein>